<feature type="region of interest" description="Disordered" evidence="1">
    <location>
        <begin position="1"/>
        <end position="22"/>
    </location>
</feature>
<evidence type="ECO:0000313" key="3">
    <source>
        <dbReference type="EMBL" id="CAD8471819.1"/>
    </source>
</evidence>
<protein>
    <recommendedName>
        <fullName evidence="2">CAP N-terminal domain-containing protein</fullName>
    </recommendedName>
</protein>
<dbReference type="InterPro" id="IPR036222">
    <property type="entry name" value="CAP_N_sf"/>
</dbReference>
<sequence>MSSPRQAEEGSLDEEDDPLMEGDPFVHIIDRVDAIKNSFSTFYQTWKDEGFPDEITQEDIKDQISEKSNGQLEKIEKMTDKFANILGRFSDLVKQMEMDDDGCYDTMEEVDENEEEEDDEEDEEAPCETVLQFEDLITNCLVPFLDAVNSIGGEVQQQGRYVAQAFGAQREMLMQVSRGHQPEQEDDFKELLQGTNEALGFIDHINDEAVNYRKHTAMIAGAMTAMGWITSPEPRQYIGDMLNAVPVYGRQIVEEYPGEEHKNLVHTLKLLLRGLQEYVTKFHPRGLSWNSKFDKNNETEKKLASYATHDKEAKMDHNLMFAAYDQFILENVVPFIKSAYKLEQQDIISQADFVQKAFKSQRDFMKVVSMCKRPSDDEIRELLVDTSEFLMEIEEKCDMESDNRHHLTLVSSGMPCLAWVSVPMNPSGYISDMINSIPVYGDKIVKSTSSSDNAEDHAEFVKTFRDMLRGLNDYVKTYHSKGLSWNMDGEDFGTVRDIIDDVNSSNLSSYTGTSP</sequence>
<dbReference type="PANTHER" id="PTHR10652:SF0">
    <property type="entry name" value="ADENYLYL CYCLASE-ASSOCIATED PROTEIN"/>
    <property type="match status" value="1"/>
</dbReference>
<evidence type="ECO:0000256" key="1">
    <source>
        <dbReference type="SAM" id="MobiDB-lite"/>
    </source>
</evidence>
<dbReference type="AlphaFoldDB" id="A0A7S0HB94"/>
<organism evidence="3">
    <name type="scientific">Hanusia phi</name>
    <dbReference type="NCBI Taxonomy" id="3032"/>
    <lineage>
        <taxon>Eukaryota</taxon>
        <taxon>Cryptophyceae</taxon>
        <taxon>Pyrenomonadales</taxon>
        <taxon>Geminigeraceae</taxon>
        <taxon>Hanusia</taxon>
    </lineage>
</organism>
<feature type="domain" description="CAP N-terminal" evidence="2">
    <location>
        <begin position="133"/>
        <end position="287"/>
    </location>
</feature>
<evidence type="ECO:0000259" key="2">
    <source>
        <dbReference type="Pfam" id="PF21938"/>
    </source>
</evidence>
<dbReference type="Pfam" id="PF21938">
    <property type="entry name" value="CAP_N"/>
    <property type="match status" value="2"/>
</dbReference>
<reference evidence="3" key="1">
    <citation type="submission" date="2021-01" db="EMBL/GenBank/DDBJ databases">
        <authorList>
            <person name="Corre E."/>
            <person name="Pelletier E."/>
            <person name="Niang G."/>
            <person name="Scheremetjew M."/>
            <person name="Finn R."/>
            <person name="Kale V."/>
            <person name="Holt S."/>
            <person name="Cochrane G."/>
            <person name="Meng A."/>
            <person name="Brown T."/>
            <person name="Cohen L."/>
        </authorList>
    </citation>
    <scope>NUCLEOTIDE SEQUENCE</scope>
    <source>
        <strain evidence="3">CCMP325</strain>
    </source>
</reference>
<dbReference type="Gene3D" id="1.25.40.330">
    <property type="entry name" value="Adenylate cyclase-associated CAP, N-terminal domain"/>
    <property type="match status" value="2"/>
</dbReference>
<dbReference type="InterPro" id="IPR053950">
    <property type="entry name" value="CAP_N"/>
</dbReference>
<gene>
    <name evidence="3" type="ORF">HPHI1048_LOCUS3819</name>
</gene>
<dbReference type="GO" id="GO:0005737">
    <property type="term" value="C:cytoplasm"/>
    <property type="evidence" value="ECO:0007669"/>
    <property type="project" value="TreeGrafter"/>
</dbReference>
<feature type="compositionally biased region" description="Acidic residues" evidence="1">
    <location>
        <begin position="10"/>
        <end position="20"/>
    </location>
</feature>
<dbReference type="GO" id="GO:0007015">
    <property type="term" value="P:actin filament organization"/>
    <property type="evidence" value="ECO:0007669"/>
    <property type="project" value="TreeGrafter"/>
</dbReference>
<dbReference type="SUPFAM" id="SSF101278">
    <property type="entry name" value="N-terminal domain of adenylylcyclase associated protein, CAP"/>
    <property type="match status" value="2"/>
</dbReference>
<dbReference type="InterPro" id="IPR001837">
    <property type="entry name" value="Adenylate_cyclase-assoc_CAP"/>
</dbReference>
<dbReference type="EMBL" id="HBEO01005365">
    <property type="protein sequence ID" value="CAD8471819.1"/>
    <property type="molecule type" value="Transcribed_RNA"/>
</dbReference>
<accession>A0A7S0HB94</accession>
<name>A0A7S0HB94_9CRYP</name>
<dbReference type="GO" id="GO:0003779">
    <property type="term" value="F:actin binding"/>
    <property type="evidence" value="ECO:0007669"/>
    <property type="project" value="InterPro"/>
</dbReference>
<dbReference type="GO" id="GO:0019933">
    <property type="term" value="P:cAMP-mediated signaling"/>
    <property type="evidence" value="ECO:0007669"/>
    <property type="project" value="TreeGrafter"/>
</dbReference>
<dbReference type="GO" id="GO:0008179">
    <property type="term" value="F:adenylate cyclase binding"/>
    <property type="evidence" value="ECO:0007669"/>
    <property type="project" value="TreeGrafter"/>
</dbReference>
<feature type="domain" description="CAP N-terminal" evidence="2">
    <location>
        <begin position="324"/>
        <end position="483"/>
    </location>
</feature>
<proteinExistence type="predicted"/>
<dbReference type="PANTHER" id="PTHR10652">
    <property type="entry name" value="ADENYLYL CYCLASE-ASSOCIATED PROTEIN"/>
    <property type="match status" value="1"/>
</dbReference>